<dbReference type="PANTHER" id="PTHR38107:SF3">
    <property type="entry name" value="LYSOZYME RRRD-RELATED"/>
    <property type="match status" value="1"/>
</dbReference>
<keyword evidence="2 7" id="KW-0929">Antimicrobial</keyword>
<dbReference type="InterPro" id="IPR051018">
    <property type="entry name" value="Bacteriophage_GH24"/>
</dbReference>
<dbReference type="InterPro" id="IPR023347">
    <property type="entry name" value="Lysozyme_dom_sf"/>
</dbReference>
<dbReference type="GO" id="GO:0009253">
    <property type="term" value="P:peptidoglycan catabolic process"/>
    <property type="evidence" value="ECO:0007669"/>
    <property type="project" value="InterPro"/>
</dbReference>
<keyword evidence="6 7" id="KW-0326">Glycosidase</keyword>
<comment type="similarity">
    <text evidence="7">Belongs to the glycosyl hydrolase 24 family.</text>
</comment>
<dbReference type="AlphaFoldDB" id="A0A1S7U2B5"/>
<evidence type="ECO:0000256" key="2">
    <source>
        <dbReference type="ARBA" id="ARBA00022529"/>
    </source>
</evidence>
<keyword evidence="9" id="KW-1185">Reference proteome</keyword>
<dbReference type="EC" id="3.2.1.17" evidence="7"/>
<evidence type="ECO:0000256" key="1">
    <source>
        <dbReference type="ARBA" id="ARBA00000632"/>
    </source>
</evidence>
<dbReference type="HAMAP" id="MF_04110">
    <property type="entry name" value="ENDOLYSIN_T4"/>
    <property type="match status" value="1"/>
</dbReference>
<dbReference type="Proteomes" id="UP000192140">
    <property type="component" value="Unassembled WGS sequence"/>
</dbReference>
<dbReference type="GO" id="GO:0016998">
    <property type="term" value="P:cell wall macromolecule catabolic process"/>
    <property type="evidence" value="ECO:0007669"/>
    <property type="project" value="InterPro"/>
</dbReference>
<keyword evidence="5" id="KW-1035">Host cytoplasm</keyword>
<dbReference type="GO" id="GO:0003796">
    <property type="term" value="F:lysozyme activity"/>
    <property type="evidence" value="ECO:0007669"/>
    <property type="project" value="UniProtKB-EC"/>
</dbReference>
<evidence type="ECO:0000256" key="3">
    <source>
        <dbReference type="ARBA" id="ARBA00022638"/>
    </source>
</evidence>
<accession>A0A1S7U2B5</accession>
<keyword evidence="4 7" id="KW-0378">Hydrolase</keyword>
<evidence type="ECO:0000313" key="8">
    <source>
        <dbReference type="EMBL" id="CVI60995.1"/>
    </source>
</evidence>
<dbReference type="InterPro" id="IPR023346">
    <property type="entry name" value="Lysozyme-like_dom_sf"/>
</dbReference>
<evidence type="ECO:0000256" key="6">
    <source>
        <dbReference type="ARBA" id="ARBA00023295"/>
    </source>
</evidence>
<name>A0A1S7U2B5_9HYPH</name>
<comment type="caution">
    <text evidence="8">The sequence shown here is derived from an EMBL/GenBank/DDBJ whole genome shotgun (WGS) entry which is preliminary data.</text>
</comment>
<dbReference type="Pfam" id="PF00959">
    <property type="entry name" value="Phage_lysozyme"/>
    <property type="match status" value="1"/>
</dbReference>
<proteinExistence type="inferred from homology"/>
<evidence type="ECO:0000256" key="5">
    <source>
        <dbReference type="ARBA" id="ARBA00023200"/>
    </source>
</evidence>
<dbReference type="CDD" id="cd00737">
    <property type="entry name" value="lyz_endolysin_autolysin"/>
    <property type="match status" value="1"/>
</dbReference>
<dbReference type="PANTHER" id="PTHR38107">
    <property type="match status" value="1"/>
</dbReference>
<dbReference type="EMBL" id="FCNP01000035">
    <property type="protein sequence ID" value="CVI60995.1"/>
    <property type="molecule type" value="Genomic_DNA"/>
</dbReference>
<sequence length="169" mass="18306">MGILIMARKINSNGLKLIQEFEGLRLTAYADIGGIPTIGWGNTNSVTKTDVAKKKTITKVEAERLLKADVSTFEKTVDSLTKVPLNDNQFAALVSFSFNVGSAAFGKSTLLKLLNASDYKGAAAQFARWNKVNTKTVAGLTRRRAAERALFETVPAKNLLDEAPAKVCK</sequence>
<reference evidence="8" key="1">
    <citation type="submission" date="2016-01" db="EMBL/GenBank/DDBJ databases">
        <authorList>
            <person name="Regsiter A."/>
            <person name="william w."/>
        </authorList>
    </citation>
    <scope>NUCLEOTIDE SEQUENCE</scope>
    <source>
        <strain evidence="8">NCPPB 1641</strain>
    </source>
</reference>
<evidence type="ECO:0000256" key="4">
    <source>
        <dbReference type="ARBA" id="ARBA00022801"/>
    </source>
</evidence>
<protein>
    <recommendedName>
        <fullName evidence="7">Lysozyme</fullName>
        <ecNumber evidence="7">3.2.1.17</ecNumber>
    </recommendedName>
</protein>
<dbReference type="GO" id="GO:0031640">
    <property type="term" value="P:killing of cells of another organism"/>
    <property type="evidence" value="ECO:0007669"/>
    <property type="project" value="UniProtKB-KW"/>
</dbReference>
<dbReference type="SUPFAM" id="SSF53955">
    <property type="entry name" value="Lysozyme-like"/>
    <property type="match status" value="1"/>
</dbReference>
<comment type="catalytic activity">
    <reaction evidence="1 7">
        <text>Hydrolysis of (1-&gt;4)-beta-linkages between N-acetylmuramic acid and N-acetyl-D-glucosamine residues in a peptidoglycan and between N-acetyl-D-glucosamine residues in chitodextrins.</text>
        <dbReference type="EC" id="3.2.1.17"/>
    </reaction>
</comment>
<evidence type="ECO:0000256" key="7">
    <source>
        <dbReference type="RuleBase" id="RU003788"/>
    </source>
</evidence>
<gene>
    <name evidence="8" type="ORF">AGR7A_Lc140051</name>
</gene>
<dbReference type="InterPro" id="IPR033907">
    <property type="entry name" value="Endolysin_autolysin"/>
</dbReference>
<evidence type="ECO:0000313" key="9">
    <source>
        <dbReference type="Proteomes" id="UP000192140"/>
    </source>
</evidence>
<dbReference type="InterPro" id="IPR034690">
    <property type="entry name" value="Endolysin_T4_type"/>
</dbReference>
<dbReference type="GO" id="GO:0042742">
    <property type="term" value="P:defense response to bacterium"/>
    <property type="evidence" value="ECO:0007669"/>
    <property type="project" value="UniProtKB-KW"/>
</dbReference>
<dbReference type="Gene3D" id="1.10.530.40">
    <property type="match status" value="1"/>
</dbReference>
<organism evidence="8 9">
    <name type="scientific">Agrobacterium deltaense NCPPB 1641</name>
    <dbReference type="NCBI Taxonomy" id="1183425"/>
    <lineage>
        <taxon>Bacteria</taxon>
        <taxon>Pseudomonadati</taxon>
        <taxon>Pseudomonadota</taxon>
        <taxon>Alphaproteobacteria</taxon>
        <taxon>Hyphomicrobiales</taxon>
        <taxon>Rhizobiaceae</taxon>
        <taxon>Rhizobium/Agrobacterium group</taxon>
        <taxon>Agrobacterium</taxon>
    </lineage>
</organism>
<keyword evidence="3 7" id="KW-0081">Bacteriolytic enzyme</keyword>
<dbReference type="InterPro" id="IPR002196">
    <property type="entry name" value="Glyco_hydro_24"/>
</dbReference>